<gene>
    <name evidence="3" type="ORF">COCSUDRAFT_57498</name>
</gene>
<proteinExistence type="predicted"/>
<dbReference type="InterPro" id="IPR050242">
    <property type="entry name" value="JAMM_MPN+_peptidase_M67A"/>
</dbReference>
<dbReference type="GeneID" id="17038938"/>
<dbReference type="eggNOG" id="KOG1555">
    <property type="taxonomic scope" value="Eukaryota"/>
</dbReference>
<name>I0YRE0_COCSC</name>
<dbReference type="PANTHER" id="PTHR10410">
    <property type="entry name" value="EUKARYOTIC TRANSLATION INITIATION FACTOR 3 -RELATED"/>
    <property type="match status" value="1"/>
</dbReference>
<reference evidence="3 4" key="1">
    <citation type="journal article" date="2012" name="Genome Biol.">
        <title>The genome of the polar eukaryotic microalga coccomyxa subellipsoidea reveals traits of cold adaptation.</title>
        <authorList>
            <person name="Blanc G."/>
            <person name="Agarkova I."/>
            <person name="Grimwood J."/>
            <person name="Kuo A."/>
            <person name="Brueggeman A."/>
            <person name="Dunigan D."/>
            <person name="Gurnon J."/>
            <person name="Ladunga I."/>
            <person name="Lindquist E."/>
            <person name="Lucas S."/>
            <person name="Pangilinan J."/>
            <person name="Proschold T."/>
            <person name="Salamov A."/>
            <person name="Schmutz J."/>
            <person name="Weeks D."/>
            <person name="Yamada T."/>
            <person name="Claverie J.M."/>
            <person name="Grigoriev I."/>
            <person name="Van Etten J."/>
            <person name="Lomsadze A."/>
            <person name="Borodovsky M."/>
        </authorList>
    </citation>
    <scope>NUCLEOTIDE SEQUENCE [LARGE SCALE GENOMIC DNA]</scope>
    <source>
        <strain evidence="3 4">C-169</strain>
    </source>
</reference>
<dbReference type="RefSeq" id="XP_005645503.1">
    <property type="nucleotide sequence ID" value="XM_005645446.1"/>
</dbReference>
<feature type="domain" description="MPN" evidence="2">
    <location>
        <begin position="133"/>
        <end position="265"/>
    </location>
</feature>
<sequence length="386" mass="41677">MASLEGLKVDAAAADKENGCAANVGGLPGGQTDGATTTADQEKEGVKNRKDPAAVGAARMNRGRAAAKAAPAPPQPHAEPPEPTEYARNRPRRDVQGQKAMLGHTTESLELVKCMDFVGPPGSGAPLAQPFQVHVQAQAVLLMDVHAHLSSSEVIGLLGGVWDADRRRIDVVRAFPCRRAMGTQSGTSVELDPAAEVETRALMEAQKLTTVGWYHSHPIFAPKPSQKDNENQRNYQALFRCAHSTLEPFLGAIASCVTWFIVRTRQGALTPFHVRVNQAARQGLPDAAEMDALRGLMEMVKDDVTRIDFAQPWRPFTYIVDGEPQGDALSKVSKLQAALKLRLTEQGVAEGTESFVRDVLQCLERCWDVSITTSNDSTDKPAPEGS</sequence>
<dbReference type="PROSITE" id="PS50249">
    <property type="entry name" value="MPN"/>
    <property type="match status" value="1"/>
</dbReference>
<accession>I0YRE0</accession>
<dbReference type="Pfam" id="PF01398">
    <property type="entry name" value="JAB"/>
    <property type="match status" value="1"/>
</dbReference>
<evidence type="ECO:0000313" key="4">
    <source>
        <dbReference type="Proteomes" id="UP000007264"/>
    </source>
</evidence>
<comment type="caution">
    <text evidence="3">The sequence shown here is derived from an EMBL/GenBank/DDBJ whole genome shotgun (WGS) entry which is preliminary data.</text>
</comment>
<dbReference type="InterPro" id="IPR000555">
    <property type="entry name" value="JAMM/MPN+_dom"/>
</dbReference>
<feature type="compositionally biased region" description="Basic and acidic residues" evidence="1">
    <location>
        <begin position="40"/>
        <end position="52"/>
    </location>
</feature>
<evidence type="ECO:0000259" key="2">
    <source>
        <dbReference type="PROSITE" id="PS50249"/>
    </source>
</evidence>
<dbReference type="EMBL" id="AGSI01000014">
    <property type="protein sequence ID" value="EIE20959.1"/>
    <property type="molecule type" value="Genomic_DNA"/>
</dbReference>
<dbReference type="AlphaFoldDB" id="I0YRE0"/>
<protein>
    <recommendedName>
        <fullName evidence="2">MPN domain-containing protein</fullName>
    </recommendedName>
</protein>
<dbReference type="STRING" id="574566.I0YRE0"/>
<dbReference type="KEGG" id="csl:COCSUDRAFT_57498"/>
<organism evidence="3 4">
    <name type="scientific">Coccomyxa subellipsoidea (strain C-169)</name>
    <name type="common">Green microalga</name>
    <dbReference type="NCBI Taxonomy" id="574566"/>
    <lineage>
        <taxon>Eukaryota</taxon>
        <taxon>Viridiplantae</taxon>
        <taxon>Chlorophyta</taxon>
        <taxon>core chlorophytes</taxon>
        <taxon>Trebouxiophyceae</taxon>
        <taxon>Trebouxiophyceae incertae sedis</taxon>
        <taxon>Coccomyxaceae</taxon>
        <taxon>Coccomyxa</taxon>
        <taxon>Coccomyxa subellipsoidea</taxon>
    </lineage>
</organism>
<feature type="region of interest" description="Disordered" evidence="1">
    <location>
        <begin position="18"/>
        <end position="90"/>
    </location>
</feature>
<feature type="compositionally biased region" description="Pro residues" evidence="1">
    <location>
        <begin position="71"/>
        <end position="83"/>
    </location>
</feature>
<evidence type="ECO:0000256" key="1">
    <source>
        <dbReference type="SAM" id="MobiDB-lite"/>
    </source>
</evidence>
<feature type="compositionally biased region" description="Low complexity" evidence="1">
    <location>
        <begin position="53"/>
        <end position="70"/>
    </location>
</feature>
<dbReference type="GO" id="GO:0008237">
    <property type="term" value="F:metallopeptidase activity"/>
    <property type="evidence" value="ECO:0007669"/>
    <property type="project" value="InterPro"/>
</dbReference>
<dbReference type="Gene3D" id="3.40.140.10">
    <property type="entry name" value="Cytidine Deaminase, domain 2"/>
    <property type="match status" value="1"/>
</dbReference>
<dbReference type="OrthoDB" id="513613at2759"/>
<dbReference type="SUPFAM" id="SSF102712">
    <property type="entry name" value="JAB1/MPN domain"/>
    <property type="match status" value="1"/>
</dbReference>
<evidence type="ECO:0000313" key="3">
    <source>
        <dbReference type="EMBL" id="EIE20959.1"/>
    </source>
</evidence>
<dbReference type="Proteomes" id="UP000007264">
    <property type="component" value="Unassembled WGS sequence"/>
</dbReference>
<keyword evidence="4" id="KW-1185">Reference proteome</keyword>
<dbReference type="InterPro" id="IPR037518">
    <property type="entry name" value="MPN"/>
</dbReference>